<dbReference type="InterPro" id="IPR001584">
    <property type="entry name" value="Integrase_cat-core"/>
</dbReference>
<feature type="domain" description="Integrase catalytic" evidence="11">
    <location>
        <begin position="714"/>
        <end position="827"/>
    </location>
</feature>
<protein>
    <submittedName>
        <fullName evidence="12">Retrovirus-related pol polyprotein from transposon TNT 1-94</fullName>
    </submittedName>
</protein>
<dbReference type="Pfam" id="PF00665">
    <property type="entry name" value="rve"/>
    <property type="match status" value="1"/>
</dbReference>
<gene>
    <name evidence="12" type="ORF">Tco_1092132</name>
</gene>
<proteinExistence type="predicted"/>
<keyword evidence="5" id="KW-0460">Magnesium</keyword>
<dbReference type="SUPFAM" id="SSF53098">
    <property type="entry name" value="Ribonuclease H-like"/>
    <property type="match status" value="1"/>
</dbReference>
<keyword evidence="1" id="KW-0540">Nuclease</keyword>
<comment type="caution">
    <text evidence="12">The sequence shown here is derived from an EMBL/GenBank/DDBJ whole genome shotgun (WGS) entry which is preliminary data.</text>
</comment>
<dbReference type="PROSITE" id="PS50994">
    <property type="entry name" value="INTEGRASE"/>
    <property type="match status" value="1"/>
</dbReference>
<feature type="coiled-coil region" evidence="10">
    <location>
        <begin position="238"/>
        <end position="272"/>
    </location>
</feature>
<evidence type="ECO:0000256" key="2">
    <source>
        <dbReference type="ARBA" id="ARBA00022723"/>
    </source>
</evidence>
<keyword evidence="3" id="KW-0255">Endonuclease</keyword>
<keyword evidence="8" id="KW-0808">Transferase</keyword>
<dbReference type="EMBL" id="BQNB010020498">
    <property type="protein sequence ID" value="GJT96614.1"/>
    <property type="molecule type" value="Genomic_DNA"/>
</dbReference>
<evidence type="ECO:0000256" key="6">
    <source>
        <dbReference type="ARBA" id="ARBA00022908"/>
    </source>
</evidence>
<dbReference type="InterPro" id="IPR012337">
    <property type="entry name" value="RNaseH-like_sf"/>
</dbReference>
<dbReference type="InterPro" id="IPR036397">
    <property type="entry name" value="RNaseH_sf"/>
</dbReference>
<keyword evidence="2" id="KW-0479">Metal-binding</keyword>
<evidence type="ECO:0000313" key="13">
    <source>
        <dbReference type="Proteomes" id="UP001151760"/>
    </source>
</evidence>
<evidence type="ECO:0000256" key="8">
    <source>
        <dbReference type="ARBA" id="ARBA00022932"/>
    </source>
</evidence>
<keyword evidence="9" id="KW-0233">DNA recombination</keyword>
<accession>A0ABQ5IAA2</accession>
<keyword evidence="4" id="KW-0378">Hydrolase</keyword>
<evidence type="ECO:0000256" key="4">
    <source>
        <dbReference type="ARBA" id="ARBA00022801"/>
    </source>
</evidence>
<evidence type="ECO:0000256" key="9">
    <source>
        <dbReference type="ARBA" id="ARBA00023172"/>
    </source>
</evidence>
<dbReference type="Proteomes" id="UP001151760">
    <property type="component" value="Unassembled WGS sequence"/>
</dbReference>
<reference evidence="12" key="1">
    <citation type="journal article" date="2022" name="Int. J. Mol. Sci.">
        <title>Draft Genome of Tanacetum Coccineum: Genomic Comparison of Closely Related Tanacetum-Family Plants.</title>
        <authorList>
            <person name="Yamashiro T."/>
            <person name="Shiraishi A."/>
            <person name="Nakayama K."/>
            <person name="Satake H."/>
        </authorList>
    </citation>
    <scope>NUCLEOTIDE SEQUENCE</scope>
</reference>
<dbReference type="Gene3D" id="3.30.420.10">
    <property type="entry name" value="Ribonuclease H-like superfamily/Ribonuclease H"/>
    <property type="match status" value="1"/>
</dbReference>
<keyword evidence="13" id="KW-1185">Reference proteome</keyword>
<evidence type="ECO:0000256" key="7">
    <source>
        <dbReference type="ARBA" id="ARBA00022918"/>
    </source>
</evidence>
<dbReference type="PANTHER" id="PTHR42648">
    <property type="entry name" value="TRANSPOSASE, PUTATIVE-RELATED"/>
    <property type="match status" value="1"/>
</dbReference>
<sequence length="827" mass="94695">MTEFPQMDSDLVLLVFTQGDDPIACLNKAMAFLTAVASLRFPSTNNQLRTSSNPRNQTTIQDGRVTVQQVQGRQGQSYAGTGYKGHMARQCTQPKRPRNAAWFKENAMLAEAQESGQILDEEQLAFLDLDAYDFDCDDVSNEKVVLMANLSNYGSDVISEVPHFEPYHTDMDNQNVHAIQGFEQIPIVDFTDNEITSDSNIIRYSQYLQETQQAALQDTNLCAQQDSMILSVIEQIYEQMINHEKLALKRQIDSLEQNLSNQIKEKESLLQTFTVFKNKSKEKESKYMENQIDLEKKIKELDNIVYKVDQSAQTKAQRIKPTLYDGSVISSQHVVIPVIDDEETLILEELNRLSGDSVNVLFHNKNCLLSKLSGYKLHTLILINLLRHLSKLRLLRNFLSDNQNALEIPEHFENNNLKAQLQAKDTTIWMFKLDLDPLAPKLLKNRDAHTDYLKYTQEQADILRGIVKQAKAKQPLDNVLDFVYKHVKRIQELLVYVRDTCPTVNKPSEKLVVVTPMNKVKKVRITPTKVVHLKETTSNLVETPKPEIKVYSRRPKQIKTVGSSKKAKIVESKIANNSKMFHLLLLLSMTGCPDCSLVSGLWMLKTYYMEPLSPHELQKHLLYSEFRRVDLLSGFRDTNLYTISLDDMLKTSLICLLSKASKTKSWLWHHWLSHLNFGTLNKLSKDGLVRGIPKLKFKKDHLCSACALGKSKKSSHQPKAEDTNQEKLYLLHMDLCGPMRVESIYGKKYILVIVDDYSRFTWVKFLRSGDEASEAIIKCIKNIQVRLNATVRNVRTDNGTEFDNQTLQEFYENVGISHQTSVARTPQ</sequence>
<evidence type="ECO:0000256" key="10">
    <source>
        <dbReference type="SAM" id="Coils"/>
    </source>
</evidence>
<keyword evidence="7" id="KW-0695">RNA-directed DNA polymerase</keyword>
<dbReference type="InterPro" id="IPR039537">
    <property type="entry name" value="Retrotran_Ty1/copia-like"/>
</dbReference>
<keyword evidence="10" id="KW-0175">Coiled coil</keyword>
<evidence type="ECO:0000256" key="3">
    <source>
        <dbReference type="ARBA" id="ARBA00022759"/>
    </source>
</evidence>
<keyword evidence="6" id="KW-0229">DNA integration</keyword>
<organism evidence="12 13">
    <name type="scientific">Tanacetum coccineum</name>
    <dbReference type="NCBI Taxonomy" id="301880"/>
    <lineage>
        <taxon>Eukaryota</taxon>
        <taxon>Viridiplantae</taxon>
        <taxon>Streptophyta</taxon>
        <taxon>Embryophyta</taxon>
        <taxon>Tracheophyta</taxon>
        <taxon>Spermatophyta</taxon>
        <taxon>Magnoliopsida</taxon>
        <taxon>eudicotyledons</taxon>
        <taxon>Gunneridae</taxon>
        <taxon>Pentapetalae</taxon>
        <taxon>asterids</taxon>
        <taxon>campanulids</taxon>
        <taxon>Asterales</taxon>
        <taxon>Asteraceae</taxon>
        <taxon>Asteroideae</taxon>
        <taxon>Anthemideae</taxon>
        <taxon>Anthemidinae</taxon>
        <taxon>Tanacetum</taxon>
    </lineage>
</organism>
<keyword evidence="8" id="KW-0239">DNA-directed DNA polymerase</keyword>
<dbReference type="Pfam" id="PF13976">
    <property type="entry name" value="gag_pre-integrs"/>
    <property type="match status" value="1"/>
</dbReference>
<evidence type="ECO:0000259" key="11">
    <source>
        <dbReference type="PROSITE" id="PS50994"/>
    </source>
</evidence>
<keyword evidence="8" id="KW-0548">Nucleotidyltransferase</keyword>
<reference evidence="12" key="2">
    <citation type="submission" date="2022-01" db="EMBL/GenBank/DDBJ databases">
        <authorList>
            <person name="Yamashiro T."/>
            <person name="Shiraishi A."/>
            <person name="Satake H."/>
            <person name="Nakayama K."/>
        </authorList>
    </citation>
    <scope>NUCLEOTIDE SEQUENCE</scope>
</reference>
<dbReference type="PANTHER" id="PTHR42648:SF11">
    <property type="entry name" value="TRANSPOSON TY4-P GAG-POL POLYPROTEIN"/>
    <property type="match status" value="1"/>
</dbReference>
<dbReference type="InterPro" id="IPR025724">
    <property type="entry name" value="GAG-pre-integrase_dom"/>
</dbReference>
<evidence type="ECO:0000256" key="5">
    <source>
        <dbReference type="ARBA" id="ARBA00022842"/>
    </source>
</evidence>
<evidence type="ECO:0000313" key="12">
    <source>
        <dbReference type="EMBL" id="GJT96614.1"/>
    </source>
</evidence>
<name>A0ABQ5IAA2_9ASTR</name>
<evidence type="ECO:0000256" key="1">
    <source>
        <dbReference type="ARBA" id="ARBA00022722"/>
    </source>
</evidence>